<evidence type="ECO:0000313" key="1">
    <source>
        <dbReference type="EMBL" id="QNM06325.1"/>
    </source>
</evidence>
<name>A0A7G9G693_9FIRM</name>
<accession>A0A7G9G693</accession>
<proteinExistence type="predicted"/>
<dbReference type="RefSeq" id="WP_249303733.1">
    <property type="nucleotide sequence ID" value="NZ_CP060634.1"/>
</dbReference>
<sequence>MMDNLTFYEDYQLNLRQTAKLLGKSRQNARKMADLLMKKRLCGLTDLFENVTKYEQKHSEKEN</sequence>
<dbReference type="AlphaFoldDB" id="A0A7G9G693"/>
<dbReference type="EMBL" id="CP060634">
    <property type="protein sequence ID" value="QNM06325.1"/>
    <property type="molecule type" value="Genomic_DNA"/>
</dbReference>
<evidence type="ECO:0000313" key="2">
    <source>
        <dbReference type="Proteomes" id="UP000515823"/>
    </source>
</evidence>
<dbReference type="KEGG" id="qdo:H9Q78_04080"/>
<dbReference type="Proteomes" id="UP000515823">
    <property type="component" value="Chromosome"/>
</dbReference>
<reference evidence="1 2" key="1">
    <citation type="submission" date="2020-08" db="EMBL/GenBank/DDBJ databases">
        <authorList>
            <person name="Liu C."/>
            <person name="Sun Q."/>
        </authorList>
    </citation>
    <scope>NUCLEOTIDE SEQUENCE [LARGE SCALE GENOMIC DNA]</scope>
    <source>
        <strain evidence="1 2">NSJ-38</strain>
    </source>
</reference>
<gene>
    <name evidence="1" type="ORF">H9Q78_04080</name>
</gene>
<keyword evidence="2" id="KW-1185">Reference proteome</keyword>
<protein>
    <submittedName>
        <fullName evidence="1">Uncharacterized protein</fullName>
    </submittedName>
</protein>
<organism evidence="1 2">
    <name type="scientific">Qiania dongpingensis</name>
    <dbReference type="NCBI Taxonomy" id="2763669"/>
    <lineage>
        <taxon>Bacteria</taxon>
        <taxon>Bacillati</taxon>
        <taxon>Bacillota</taxon>
        <taxon>Clostridia</taxon>
        <taxon>Lachnospirales</taxon>
        <taxon>Lachnospiraceae</taxon>
        <taxon>Qiania</taxon>
    </lineage>
</organism>